<evidence type="ECO:0000259" key="1">
    <source>
        <dbReference type="Pfam" id="PF13518"/>
    </source>
</evidence>
<reference evidence="2 3" key="1">
    <citation type="submission" date="2018-06" db="EMBL/GenBank/DDBJ databases">
        <title>Extensive metabolic versatility and redundancy in microbially diverse, dynamic hydrothermal sediments.</title>
        <authorList>
            <person name="Dombrowski N."/>
            <person name="Teske A."/>
            <person name="Baker B.J."/>
        </authorList>
    </citation>
    <scope>NUCLEOTIDE SEQUENCE [LARGE SCALE GENOMIC DNA]</scope>
    <source>
        <strain evidence="2">B36_G15</strain>
    </source>
</reference>
<accession>A0A660SDQ6</accession>
<dbReference type="InterPro" id="IPR011990">
    <property type="entry name" value="TPR-like_helical_dom_sf"/>
</dbReference>
<gene>
    <name evidence="2" type="ORF">DRP53_09645</name>
</gene>
<sequence>MIFLYNVSIMYTIAPKLRLDIVNHYLKSGESLRSTAERFHVSYRTVVKWIKLYRREGEERLLTGRHWNRKEKELEEKIMLLKERNPCLTVRKAKEILHRRGIEISIKGIWSIWRRYGYAGLRREDIGDYYTMSCPWTREAKEKFEEAKDMYHLGNIKASADILNSIPVVPDNEFILQIPDRYLNLRRRVEKTTILLGKIPVRSYLKKTRRIFKECKKRKLYYSAFRIGISEIIALSWSADPIGQLKKIEELKNMLYLRELSKLPFELRFMLLISEGIAYAQLLKIDKALEIAKSCGVMLKRMKNIPSYFTFNLAILNTYLDNIREAEYWYLRSLKKLDDEKRKVVDIYLAEIYLCKGEYQKAIQIYKRAQLSGWGFYSRKLLAQSIWSLVNGMPRKAITLSTKALIQSRKEEVSSRIISAYFVIASSYASFGEKKRAKNILRRLLPFLIKNRLKRVEIIYRILLSQSQISESFLPSAKLALLLKSGNYKKAYKFACKKGLLSYLHRYIFFYPELITENIEKGISTGLPKAMLKLPIFNEKALVYDIRFLGNPVVYKNQKYLKIKLLPKDAAFVIQLALKAGEPGKMIFLKNLYDSFWPDSSAPARNLSHLLVRTKKALRIPSHLLEISHRKGEGVLINRGIHFITDYGKFDQVLVTAHAFMRSGKWSFARREFLRAFRLFRGIPLKGMFDRWSDDLQRVILNRLEREAISFVKGCLEHRNRRDARRVLERVSRIIPHSREIAELERKLK</sequence>
<proteinExistence type="predicted"/>
<dbReference type="Gene3D" id="1.25.40.10">
    <property type="entry name" value="Tetratricopeptide repeat domain"/>
    <property type="match status" value="1"/>
</dbReference>
<dbReference type="SUPFAM" id="SSF48452">
    <property type="entry name" value="TPR-like"/>
    <property type="match status" value="1"/>
</dbReference>
<dbReference type="AlphaFoldDB" id="A0A660SDQ6"/>
<name>A0A660SDQ6_UNCW3</name>
<evidence type="ECO:0000313" key="2">
    <source>
        <dbReference type="EMBL" id="RKX68935.1"/>
    </source>
</evidence>
<dbReference type="SUPFAM" id="SSF46689">
    <property type="entry name" value="Homeodomain-like"/>
    <property type="match status" value="1"/>
</dbReference>
<evidence type="ECO:0000313" key="3">
    <source>
        <dbReference type="Proteomes" id="UP000268469"/>
    </source>
</evidence>
<dbReference type="Proteomes" id="UP000268469">
    <property type="component" value="Unassembled WGS sequence"/>
</dbReference>
<dbReference type="InterPro" id="IPR009057">
    <property type="entry name" value="Homeodomain-like_sf"/>
</dbReference>
<organism evidence="2 3">
    <name type="scientific">candidate division WOR-3 bacterium</name>
    <dbReference type="NCBI Taxonomy" id="2052148"/>
    <lineage>
        <taxon>Bacteria</taxon>
        <taxon>Bacteria division WOR-3</taxon>
    </lineage>
</organism>
<dbReference type="EMBL" id="QNBE01000118">
    <property type="protein sequence ID" value="RKX68935.1"/>
    <property type="molecule type" value="Genomic_DNA"/>
</dbReference>
<comment type="caution">
    <text evidence="2">The sequence shown here is derived from an EMBL/GenBank/DDBJ whole genome shotgun (WGS) entry which is preliminary data.</text>
</comment>
<dbReference type="Pfam" id="PF13518">
    <property type="entry name" value="HTH_28"/>
    <property type="match status" value="1"/>
</dbReference>
<feature type="domain" description="Insertion element IS150 protein InsJ-like helix-turn-helix" evidence="1">
    <location>
        <begin position="18"/>
        <end position="68"/>
    </location>
</feature>
<dbReference type="InterPro" id="IPR055247">
    <property type="entry name" value="InsJ-like_HTH"/>
</dbReference>
<protein>
    <recommendedName>
        <fullName evidence="1">Insertion element IS150 protein InsJ-like helix-turn-helix domain-containing protein</fullName>
    </recommendedName>
</protein>